<feature type="transmembrane region" description="Helical" evidence="2">
    <location>
        <begin position="124"/>
        <end position="141"/>
    </location>
</feature>
<dbReference type="Proteomes" id="UP000295117">
    <property type="component" value="Unassembled WGS sequence"/>
</dbReference>
<accession>A0A4R8S3B3</accession>
<feature type="transmembrane region" description="Helical" evidence="2">
    <location>
        <begin position="26"/>
        <end position="42"/>
    </location>
</feature>
<comment type="caution">
    <text evidence="3">The sequence shown here is derived from an EMBL/GenBank/DDBJ whole genome shotgun (WGS) entry which is preliminary data.</text>
</comment>
<dbReference type="EMBL" id="PECH01000007">
    <property type="protein sequence ID" value="TDZ82107.1"/>
    <property type="molecule type" value="Genomic_DNA"/>
</dbReference>
<dbReference type="AlphaFoldDB" id="A0A4R8S3B3"/>
<evidence type="ECO:0000313" key="3">
    <source>
        <dbReference type="EMBL" id="TDZ82107.1"/>
    </source>
</evidence>
<name>A0A4R8S3B3_9MYCO</name>
<organism evidence="3 4">
    <name type="scientific">Mycobacteroides salmoniphilum</name>
    <dbReference type="NCBI Taxonomy" id="404941"/>
    <lineage>
        <taxon>Bacteria</taxon>
        <taxon>Bacillati</taxon>
        <taxon>Actinomycetota</taxon>
        <taxon>Actinomycetes</taxon>
        <taxon>Mycobacteriales</taxon>
        <taxon>Mycobacteriaceae</taxon>
        <taxon>Mycobacteroides</taxon>
    </lineage>
</organism>
<feature type="transmembrane region" description="Helical" evidence="2">
    <location>
        <begin position="232"/>
        <end position="250"/>
    </location>
</feature>
<keyword evidence="2" id="KW-0472">Membrane</keyword>
<feature type="transmembrane region" description="Helical" evidence="2">
    <location>
        <begin position="206"/>
        <end position="226"/>
    </location>
</feature>
<keyword evidence="2" id="KW-0812">Transmembrane</keyword>
<feature type="transmembrane region" description="Helical" evidence="2">
    <location>
        <begin position="100"/>
        <end position="118"/>
    </location>
</feature>
<reference evidence="3 4" key="1">
    <citation type="journal article" date="2019" name="Sci. Rep.">
        <title>Extended insight into the Mycobacterium chelonae-abscessus complex through whole genome sequencing of Mycobacterium salmoniphilum outbreak and Mycobacterium salmoniphilum-like strains.</title>
        <authorList>
            <person name="Behra P.R.K."/>
            <person name="Das S."/>
            <person name="Pettersson B.M.F."/>
            <person name="Shirreff L."/>
            <person name="DuCote T."/>
            <person name="Jacobsson K.G."/>
            <person name="Ennis D.G."/>
            <person name="Kirsebom L.A."/>
        </authorList>
    </citation>
    <scope>NUCLEOTIDE SEQUENCE [LARGE SCALE GENOMIC DNA]</scope>
    <source>
        <strain evidence="3 4">DE 4585</strain>
    </source>
</reference>
<gene>
    <name evidence="3" type="ORF">DE4585_02636</name>
</gene>
<keyword evidence="2" id="KW-1133">Transmembrane helix</keyword>
<feature type="region of interest" description="Disordered" evidence="1">
    <location>
        <begin position="163"/>
        <end position="194"/>
    </location>
</feature>
<evidence type="ECO:0000256" key="1">
    <source>
        <dbReference type="SAM" id="MobiDB-lite"/>
    </source>
</evidence>
<feature type="compositionally biased region" description="Polar residues" evidence="1">
    <location>
        <begin position="173"/>
        <end position="193"/>
    </location>
</feature>
<proteinExistence type="predicted"/>
<sequence>MQSVLFFLMWALYTTAADARPDWLQGVIVAVVFGLIMGPLAARRNRHEVAPLLADVAPSHYRQVSKAMRAGLPPNDPAIALAASRLARLRAAQGMRDRKVSVILMAVGVVVLIALAQGHSFHPAGYVVAVLFGALGARSWINPLLLQSRSVILAGAAHQADHDGAAQPGATARQGQSVYPSETTPAQDDTNPASDGGGLFSFRGRIVTAIFVLAIGVWGLWASFHYSNLELFWYSFFPLALGPISIWDAVNRKRGSLVDVEGDEERAI</sequence>
<evidence type="ECO:0000256" key="2">
    <source>
        <dbReference type="SAM" id="Phobius"/>
    </source>
</evidence>
<protein>
    <submittedName>
        <fullName evidence="3">Uncharacterized protein</fullName>
    </submittedName>
</protein>
<evidence type="ECO:0000313" key="4">
    <source>
        <dbReference type="Proteomes" id="UP000295117"/>
    </source>
</evidence>